<evidence type="ECO:0000313" key="2">
    <source>
        <dbReference type="Proteomes" id="UP000619265"/>
    </source>
</evidence>
<gene>
    <name evidence="1" type="ORF">F2P56_004805</name>
</gene>
<proteinExistence type="predicted"/>
<reference evidence="1" key="2">
    <citation type="submission" date="2020-03" db="EMBL/GenBank/DDBJ databases">
        <title>Walnut 2.0.</title>
        <authorList>
            <person name="Marrano A."/>
            <person name="Britton M."/>
            <person name="Zimin A.V."/>
            <person name="Zaini P.A."/>
            <person name="Workman R."/>
            <person name="Puiu D."/>
            <person name="Bianco L."/>
            <person name="Allen B.J."/>
            <person name="Troggio M."/>
            <person name="Leslie C.A."/>
            <person name="Timp W."/>
            <person name="Dendekar A."/>
            <person name="Salzberg S.L."/>
            <person name="Neale D.B."/>
        </authorList>
    </citation>
    <scope>NUCLEOTIDE SEQUENCE</scope>
    <source>
        <tissue evidence="1">Leaves</tissue>
    </source>
</reference>
<accession>A0A834D623</accession>
<dbReference type="AlphaFoldDB" id="A0A834D623"/>
<dbReference type="Proteomes" id="UP000619265">
    <property type="component" value="Unassembled WGS sequence"/>
</dbReference>
<evidence type="ECO:0000313" key="1">
    <source>
        <dbReference type="EMBL" id="KAF5478225.1"/>
    </source>
</evidence>
<reference evidence="1" key="1">
    <citation type="submission" date="2015-10" db="EMBL/GenBank/DDBJ databases">
        <authorList>
            <person name="Martinez-Garcia P.J."/>
            <person name="Crepeau M.W."/>
            <person name="Puiu D."/>
            <person name="Gonzalez-Ibeas D."/>
            <person name="Whalen J."/>
            <person name="Stevens K."/>
            <person name="Paul R."/>
            <person name="Butterfield T."/>
            <person name="Britton M."/>
            <person name="Reagan R."/>
            <person name="Chakraborty S."/>
            <person name="Walawage S.L."/>
            <person name="Vasquez-Gross H.A."/>
            <person name="Cardeno C."/>
            <person name="Famula R."/>
            <person name="Pratt K."/>
            <person name="Kuruganti S."/>
            <person name="Aradhya M.K."/>
            <person name="Leslie C.A."/>
            <person name="Dandekar A.M."/>
            <person name="Salzberg S.L."/>
            <person name="Wegrzyn J.L."/>
            <person name="Langley C.H."/>
            <person name="Neale D.B."/>
        </authorList>
    </citation>
    <scope>NUCLEOTIDE SEQUENCE</scope>
    <source>
        <tissue evidence="1">Leaves</tissue>
    </source>
</reference>
<comment type="caution">
    <text evidence="1">The sequence shown here is derived from an EMBL/GenBank/DDBJ whole genome shotgun (WGS) entry which is preliminary data.</text>
</comment>
<sequence>SWYAFNVLLLLIASLPSSLYPNLLSFLSLSLSLSKALHFSLPTFKTTNPIRYFPHPSLGHSSENLRTEIRFLSPTSFVVSAAQIGLHSGSSSYTNRCGGGDVTLNYKKA</sequence>
<name>A0A834D623_JUGRE</name>
<dbReference type="EMBL" id="LIHL02000002">
    <property type="protein sequence ID" value="KAF5478225.1"/>
    <property type="molecule type" value="Genomic_DNA"/>
</dbReference>
<protein>
    <submittedName>
        <fullName evidence="1">Uncharacterized protein</fullName>
    </submittedName>
</protein>
<dbReference type="Gramene" id="Jr02_17530_p3">
    <property type="protein sequence ID" value="cds.Jr02_17530_p3"/>
    <property type="gene ID" value="Jr02_17530"/>
</dbReference>
<feature type="non-terminal residue" evidence="1">
    <location>
        <position position="1"/>
    </location>
</feature>
<organism evidence="1 2">
    <name type="scientific">Juglans regia</name>
    <name type="common">English walnut</name>
    <dbReference type="NCBI Taxonomy" id="51240"/>
    <lineage>
        <taxon>Eukaryota</taxon>
        <taxon>Viridiplantae</taxon>
        <taxon>Streptophyta</taxon>
        <taxon>Embryophyta</taxon>
        <taxon>Tracheophyta</taxon>
        <taxon>Spermatophyta</taxon>
        <taxon>Magnoliopsida</taxon>
        <taxon>eudicotyledons</taxon>
        <taxon>Gunneridae</taxon>
        <taxon>Pentapetalae</taxon>
        <taxon>rosids</taxon>
        <taxon>fabids</taxon>
        <taxon>Fagales</taxon>
        <taxon>Juglandaceae</taxon>
        <taxon>Juglans</taxon>
    </lineage>
</organism>